<evidence type="ECO:0000256" key="6">
    <source>
        <dbReference type="ARBA" id="ARBA00022777"/>
    </source>
</evidence>
<dbReference type="FunFam" id="3.30.70.890:FF:000006">
    <property type="entry name" value="4-diphosphocytidyl-2-C-methyl-D-erythritol kinase"/>
    <property type="match status" value="1"/>
</dbReference>
<dbReference type="EC" id="2.7.1.148" evidence="2 9"/>
<evidence type="ECO:0000256" key="4">
    <source>
        <dbReference type="ARBA" id="ARBA00022679"/>
    </source>
</evidence>
<keyword evidence="6 9" id="KW-0418">Kinase</keyword>
<evidence type="ECO:0000256" key="7">
    <source>
        <dbReference type="ARBA" id="ARBA00022840"/>
    </source>
</evidence>
<dbReference type="HOGENOM" id="CLU_053057_1_1_9"/>
<dbReference type="InterPro" id="IPR006204">
    <property type="entry name" value="GHMP_kinase_N_dom"/>
</dbReference>
<dbReference type="Gene3D" id="3.30.70.890">
    <property type="entry name" value="GHMP kinase, C-terminal domain"/>
    <property type="match status" value="1"/>
</dbReference>
<dbReference type="InterPro" id="IPR020568">
    <property type="entry name" value="Ribosomal_Su5_D2-typ_SF"/>
</dbReference>
<protein>
    <recommendedName>
        <fullName evidence="3 9">4-diphosphocytidyl-2-C-methyl-D-erythritol kinase</fullName>
        <shortName evidence="9">CMK</shortName>
        <ecNumber evidence="2 9">2.7.1.148</ecNumber>
    </recommendedName>
    <alternativeName>
        <fullName evidence="8 9">4-(cytidine-5'-diphospho)-2-C-methyl-D-erythritol kinase</fullName>
    </alternativeName>
</protein>
<dbReference type="NCBIfam" id="TIGR00154">
    <property type="entry name" value="ispE"/>
    <property type="match status" value="1"/>
</dbReference>
<dbReference type="STRING" id="1364.LP2241_10212"/>
<dbReference type="SUPFAM" id="SSF55060">
    <property type="entry name" value="GHMP Kinase, C-terminal domain"/>
    <property type="match status" value="1"/>
</dbReference>
<evidence type="ECO:0000256" key="2">
    <source>
        <dbReference type="ARBA" id="ARBA00012052"/>
    </source>
</evidence>
<accession>A0A0D6DU14</accession>
<comment type="catalytic activity">
    <reaction evidence="9">
        <text>4-CDP-2-C-methyl-D-erythritol + ATP = 4-CDP-2-C-methyl-D-erythritol 2-phosphate + ADP + H(+)</text>
        <dbReference type="Rhea" id="RHEA:18437"/>
        <dbReference type="ChEBI" id="CHEBI:15378"/>
        <dbReference type="ChEBI" id="CHEBI:30616"/>
        <dbReference type="ChEBI" id="CHEBI:57823"/>
        <dbReference type="ChEBI" id="CHEBI:57919"/>
        <dbReference type="ChEBI" id="CHEBI:456216"/>
        <dbReference type="EC" id="2.7.1.148"/>
    </reaction>
</comment>
<dbReference type="InterPro" id="IPR004424">
    <property type="entry name" value="IspE"/>
</dbReference>
<name>A0A0D6DU14_9LACT</name>
<dbReference type="InterPro" id="IPR013750">
    <property type="entry name" value="GHMP_kinase_C_dom"/>
</dbReference>
<comment type="similarity">
    <text evidence="1 9">Belongs to the GHMP kinase family. IspE subfamily.</text>
</comment>
<dbReference type="GO" id="GO:0050515">
    <property type="term" value="F:4-(cytidine 5'-diphospho)-2-C-methyl-D-erythritol kinase activity"/>
    <property type="evidence" value="ECO:0007669"/>
    <property type="project" value="UniProtKB-UniRule"/>
</dbReference>
<dbReference type="PIRSF" id="PIRSF010376">
    <property type="entry name" value="IspE"/>
    <property type="match status" value="1"/>
</dbReference>
<feature type="active site" evidence="9">
    <location>
        <position position="137"/>
    </location>
</feature>
<dbReference type="NCBIfam" id="NF011202">
    <property type="entry name" value="PRK14608.1"/>
    <property type="match status" value="1"/>
</dbReference>
<feature type="domain" description="GHMP kinase N-terminal" evidence="10">
    <location>
        <begin position="67"/>
        <end position="145"/>
    </location>
</feature>
<dbReference type="GO" id="GO:0019288">
    <property type="term" value="P:isopentenyl diphosphate biosynthetic process, methylerythritol 4-phosphate pathway"/>
    <property type="evidence" value="ECO:0007669"/>
    <property type="project" value="UniProtKB-UniRule"/>
</dbReference>
<proteinExistence type="inferred from homology"/>
<evidence type="ECO:0000259" key="10">
    <source>
        <dbReference type="Pfam" id="PF00288"/>
    </source>
</evidence>
<keyword evidence="5 9" id="KW-0547">Nucleotide-binding</keyword>
<dbReference type="Pfam" id="PF00288">
    <property type="entry name" value="GHMP_kinases_N"/>
    <property type="match status" value="1"/>
</dbReference>
<evidence type="ECO:0000256" key="9">
    <source>
        <dbReference type="HAMAP-Rule" id="MF_00061"/>
    </source>
</evidence>
<comment type="function">
    <text evidence="9">Catalyzes the phosphorylation of the position 2 hydroxy group of 4-diphosphocytidyl-2C-methyl-D-erythritol.</text>
</comment>
<dbReference type="InterPro" id="IPR014721">
    <property type="entry name" value="Ribsml_uS5_D2-typ_fold_subgr"/>
</dbReference>
<feature type="domain" description="GHMP kinase C-terminal" evidence="11">
    <location>
        <begin position="204"/>
        <end position="273"/>
    </location>
</feature>
<dbReference type="RefSeq" id="WP_047914718.1">
    <property type="nucleotide sequence ID" value="NZ_LN774769.1"/>
</dbReference>
<dbReference type="FunFam" id="3.30.230.10:FF:000029">
    <property type="entry name" value="4-diphosphocytidyl-2-C-methyl-D-erythritol kinase"/>
    <property type="match status" value="1"/>
</dbReference>
<sequence>MEITEKAPAKINLGLDVISKRTDGYHELDMIMASVDLSDRITVRELPDSSDIKLQSNSSFVPLNKKNHVYKAAALIKKRFHIETGVAIYIDKKIPVAAGLAGGSSDAAATLRALNQLWQLGLSLAELAKLGEEIGSDVPYCVYGQTARVTGRGEHVKPITNTKKPWVILVKPAFGVSTPDIFRHVDLATITHPDIDTLEAAVVNADVDKVLQNLGNSLEDVTLDKHPLISKIKAHLMARGADAVLMSGSGPTVFALCHQEKKAHRICDSIKGFCNEVYLVRML</sequence>
<dbReference type="KEGG" id="lpk:LACPI_0234"/>
<keyword evidence="9" id="KW-0414">Isoprene biosynthesis</keyword>
<evidence type="ECO:0000259" key="11">
    <source>
        <dbReference type="Pfam" id="PF08544"/>
    </source>
</evidence>
<evidence type="ECO:0000313" key="13">
    <source>
        <dbReference type="Proteomes" id="UP000033166"/>
    </source>
</evidence>
<dbReference type="SUPFAM" id="SSF54211">
    <property type="entry name" value="Ribosomal protein S5 domain 2-like"/>
    <property type="match status" value="1"/>
</dbReference>
<keyword evidence="4 9" id="KW-0808">Transferase</keyword>
<reference evidence="13" key="1">
    <citation type="submission" date="2015-01" db="EMBL/GenBank/DDBJ databases">
        <authorList>
            <person name="Andreevskaya M."/>
        </authorList>
    </citation>
    <scope>NUCLEOTIDE SEQUENCE [LARGE SCALE GENOMIC DNA]</scope>
    <source>
        <strain evidence="13">MKFS47</strain>
    </source>
</reference>
<feature type="active site" evidence="9">
    <location>
        <position position="10"/>
    </location>
</feature>
<evidence type="ECO:0000256" key="8">
    <source>
        <dbReference type="ARBA" id="ARBA00032554"/>
    </source>
</evidence>
<feature type="binding site" evidence="9">
    <location>
        <begin position="95"/>
        <end position="105"/>
    </location>
    <ligand>
        <name>ATP</name>
        <dbReference type="ChEBI" id="CHEBI:30616"/>
    </ligand>
</feature>
<dbReference type="EMBL" id="LN774769">
    <property type="protein sequence ID" value="CEN27434.1"/>
    <property type="molecule type" value="Genomic_DNA"/>
</dbReference>
<evidence type="ECO:0000256" key="3">
    <source>
        <dbReference type="ARBA" id="ARBA00017473"/>
    </source>
</evidence>
<dbReference type="Proteomes" id="UP000033166">
    <property type="component" value="Chromosome I"/>
</dbReference>
<dbReference type="GO" id="GO:0005524">
    <property type="term" value="F:ATP binding"/>
    <property type="evidence" value="ECO:0007669"/>
    <property type="project" value="UniProtKB-UniRule"/>
</dbReference>
<dbReference type="HAMAP" id="MF_00061">
    <property type="entry name" value="IspE"/>
    <property type="match status" value="1"/>
</dbReference>
<dbReference type="InterPro" id="IPR036554">
    <property type="entry name" value="GHMP_kinase_C_sf"/>
</dbReference>
<evidence type="ECO:0000256" key="1">
    <source>
        <dbReference type="ARBA" id="ARBA00009684"/>
    </source>
</evidence>
<dbReference type="PANTHER" id="PTHR43527:SF2">
    <property type="entry name" value="4-DIPHOSPHOCYTIDYL-2-C-METHYL-D-ERYTHRITOL KINASE, CHLOROPLASTIC"/>
    <property type="match status" value="1"/>
</dbReference>
<evidence type="ECO:0000256" key="5">
    <source>
        <dbReference type="ARBA" id="ARBA00022741"/>
    </source>
</evidence>
<comment type="pathway">
    <text evidence="9">Isoprenoid biosynthesis; isopentenyl diphosphate biosynthesis via DXP pathway; isopentenyl diphosphate from 1-deoxy-D-xylulose 5-phosphate: step 3/6.</text>
</comment>
<dbReference type="UniPathway" id="UPA00056">
    <property type="reaction ID" value="UER00094"/>
</dbReference>
<organism evidence="12 13">
    <name type="scientific">Pseudolactococcus piscium MKFS47</name>
    <dbReference type="NCBI Taxonomy" id="297352"/>
    <lineage>
        <taxon>Bacteria</taxon>
        <taxon>Bacillati</taxon>
        <taxon>Bacillota</taxon>
        <taxon>Bacilli</taxon>
        <taxon>Lactobacillales</taxon>
        <taxon>Streptococcaceae</taxon>
        <taxon>Pseudolactococcus</taxon>
    </lineage>
</organism>
<dbReference type="AlphaFoldDB" id="A0A0D6DU14"/>
<dbReference type="GO" id="GO:0016114">
    <property type="term" value="P:terpenoid biosynthetic process"/>
    <property type="evidence" value="ECO:0007669"/>
    <property type="project" value="UniProtKB-UniRule"/>
</dbReference>
<evidence type="ECO:0000313" key="12">
    <source>
        <dbReference type="EMBL" id="CEN27434.1"/>
    </source>
</evidence>
<dbReference type="PANTHER" id="PTHR43527">
    <property type="entry name" value="4-DIPHOSPHOCYTIDYL-2-C-METHYL-D-ERYTHRITOL KINASE, CHLOROPLASTIC"/>
    <property type="match status" value="1"/>
</dbReference>
<dbReference type="Gene3D" id="3.30.230.10">
    <property type="match status" value="1"/>
</dbReference>
<gene>
    <name evidence="9" type="primary">ispE</name>
    <name evidence="12" type="ORF">LACPI_0234</name>
</gene>
<keyword evidence="7 9" id="KW-0067">ATP-binding</keyword>
<dbReference type="Pfam" id="PF08544">
    <property type="entry name" value="GHMP_kinases_C"/>
    <property type="match status" value="1"/>
</dbReference>